<proteinExistence type="predicted"/>
<evidence type="ECO:0000313" key="3">
    <source>
        <dbReference type="Proteomes" id="UP001054945"/>
    </source>
</evidence>
<sequence length="232" mass="26356">MSGAAICRRVNEINVERTSPNSLYFDLMSHQRQFAKSHRYSTVVEGIFLRQDKSFFPYERLDHLAFTSFPEDYLPYASGYHRGAGKAPPYLVWDERRPRKGRTCCSTAALVSAIALIVTAILAVVAISVYLGVVTNLFRSPVLSLSGKFRVSQGDEFAEELLNTTSHQFLTKADTYQGMNSVCWCSSEILPRQEKKPWQMIHYTKMVKESAGLRSARLWSLTDRRGTVDVDR</sequence>
<feature type="transmembrane region" description="Helical" evidence="1">
    <location>
        <begin position="107"/>
        <end position="133"/>
    </location>
</feature>
<organism evidence="2 3">
    <name type="scientific">Caerostris extrusa</name>
    <name type="common">Bark spider</name>
    <name type="synonym">Caerostris bankana</name>
    <dbReference type="NCBI Taxonomy" id="172846"/>
    <lineage>
        <taxon>Eukaryota</taxon>
        <taxon>Metazoa</taxon>
        <taxon>Ecdysozoa</taxon>
        <taxon>Arthropoda</taxon>
        <taxon>Chelicerata</taxon>
        <taxon>Arachnida</taxon>
        <taxon>Araneae</taxon>
        <taxon>Araneomorphae</taxon>
        <taxon>Entelegynae</taxon>
        <taxon>Araneoidea</taxon>
        <taxon>Araneidae</taxon>
        <taxon>Caerostris</taxon>
    </lineage>
</organism>
<keyword evidence="1" id="KW-0472">Membrane</keyword>
<keyword evidence="1" id="KW-0812">Transmembrane</keyword>
<name>A0AAV4TC49_CAEEX</name>
<comment type="caution">
    <text evidence="2">The sequence shown here is derived from an EMBL/GenBank/DDBJ whole genome shotgun (WGS) entry which is preliminary data.</text>
</comment>
<dbReference type="AlphaFoldDB" id="A0AAV4TC49"/>
<gene>
    <name evidence="2" type="primary">AVEN_102369_1</name>
    <name evidence="2" type="ORF">CEXT_248831</name>
</gene>
<protein>
    <submittedName>
        <fullName evidence="2">SEA domain-containing protein</fullName>
    </submittedName>
</protein>
<accession>A0AAV4TC49</accession>
<keyword evidence="1" id="KW-1133">Transmembrane helix</keyword>
<evidence type="ECO:0000256" key="1">
    <source>
        <dbReference type="SAM" id="Phobius"/>
    </source>
</evidence>
<dbReference type="Proteomes" id="UP001054945">
    <property type="component" value="Unassembled WGS sequence"/>
</dbReference>
<evidence type="ECO:0000313" key="2">
    <source>
        <dbReference type="EMBL" id="GIY44128.1"/>
    </source>
</evidence>
<keyword evidence="3" id="KW-1185">Reference proteome</keyword>
<reference evidence="2 3" key="1">
    <citation type="submission" date="2021-06" db="EMBL/GenBank/DDBJ databases">
        <title>Caerostris extrusa draft genome.</title>
        <authorList>
            <person name="Kono N."/>
            <person name="Arakawa K."/>
        </authorList>
    </citation>
    <scope>NUCLEOTIDE SEQUENCE [LARGE SCALE GENOMIC DNA]</scope>
</reference>
<dbReference type="EMBL" id="BPLR01011096">
    <property type="protein sequence ID" value="GIY44128.1"/>
    <property type="molecule type" value="Genomic_DNA"/>
</dbReference>